<organism evidence="1">
    <name type="scientific">Arion vulgaris</name>
    <dbReference type="NCBI Taxonomy" id="1028688"/>
    <lineage>
        <taxon>Eukaryota</taxon>
        <taxon>Metazoa</taxon>
        <taxon>Spiralia</taxon>
        <taxon>Lophotrochozoa</taxon>
        <taxon>Mollusca</taxon>
        <taxon>Gastropoda</taxon>
        <taxon>Heterobranchia</taxon>
        <taxon>Euthyneura</taxon>
        <taxon>Panpulmonata</taxon>
        <taxon>Eupulmonata</taxon>
        <taxon>Stylommatophora</taxon>
        <taxon>Helicina</taxon>
        <taxon>Arionoidea</taxon>
        <taxon>Arionidae</taxon>
        <taxon>Arion</taxon>
    </lineage>
</organism>
<proteinExistence type="predicted"/>
<protein>
    <submittedName>
        <fullName evidence="1">Uncharacterized protein</fullName>
    </submittedName>
</protein>
<sequence length="55" mass="6689">MTFSTVATKEISTRIEIPIKSSNKFKMLFWLQENFQMLEYQINDQSIMDLFFFQE</sequence>
<dbReference type="AlphaFoldDB" id="A0A0B7B7M3"/>
<reference evidence="1" key="1">
    <citation type="submission" date="2014-12" db="EMBL/GenBank/DDBJ databases">
        <title>Insight into the proteome of Arion vulgaris.</title>
        <authorList>
            <person name="Aradska J."/>
            <person name="Bulat T."/>
            <person name="Smidak R."/>
            <person name="Sarate P."/>
            <person name="Gangsoo J."/>
            <person name="Sialana F."/>
            <person name="Bilban M."/>
            <person name="Lubec G."/>
        </authorList>
    </citation>
    <scope>NUCLEOTIDE SEQUENCE</scope>
    <source>
        <tissue evidence="1">Skin</tissue>
    </source>
</reference>
<evidence type="ECO:0000313" key="1">
    <source>
        <dbReference type="EMBL" id="CEK89339.1"/>
    </source>
</evidence>
<dbReference type="EMBL" id="HACG01042474">
    <property type="protein sequence ID" value="CEK89339.1"/>
    <property type="molecule type" value="Transcribed_RNA"/>
</dbReference>
<gene>
    <name evidence="1" type="primary">ORF170361</name>
</gene>
<name>A0A0B7B7M3_9EUPU</name>
<accession>A0A0B7B7M3</accession>